<name>A0A0V0H372_SOLCH</name>
<sequence length="75" mass="8367">MNGSVEKYQNLVEENLILKVGNDNEFKFCRDGWIDQTPLSESFPDLFSIQFVSILTSGYANAGLHKGGISFSEGY</sequence>
<proteinExistence type="predicted"/>
<dbReference type="AlphaFoldDB" id="A0A0V0H372"/>
<organism evidence="1">
    <name type="scientific">Solanum chacoense</name>
    <name type="common">Chaco potato</name>
    <dbReference type="NCBI Taxonomy" id="4108"/>
    <lineage>
        <taxon>Eukaryota</taxon>
        <taxon>Viridiplantae</taxon>
        <taxon>Streptophyta</taxon>
        <taxon>Embryophyta</taxon>
        <taxon>Tracheophyta</taxon>
        <taxon>Spermatophyta</taxon>
        <taxon>Magnoliopsida</taxon>
        <taxon>eudicotyledons</taxon>
        <taxon>Gunneridae</taxon>
        <taxon>Pentapetalae</taxon>
        <taxon>asterids</taxon>
        <taxon>lamiids</taxon>
        <taxon>Solanales</taxon>
        <taxon>Solanaceae</taxon>
        <taxon>Solanoideae</taxon>
        <taxon>Solaneae</taxon>
        <taxon>Solanum</taxon>
    </lineage>
</organism>
<dbReference type="EMBL" id="GEDG01027240">
    <property type="protein sequence ID" value="JAP13974.1"/>
    <property type="molecule type" value="Transcribed_RNA"/>
</dbReference>
<evidence type="ECO:0000313" key="1">
    <source>
        <dbReference type="EMBL" id="JAP13974.1"/>
    </source>
</evidence>
<protein>
    <submittedName>
        <fullName evidence="1">Putative ovule protein</fullName>
    </submittedName>
</protein>
<accession>A0A0V0H372</accession>
<reference evidence="1" key="1">
    <citation type="submission" date="2015-12" db="EMBL/GenBank/DDBJ databases">
        <title>Gene expression during late stages of embryo sac development: a critical building block for successful pollen-pistil interactions.</title>
        <authorList>
            <person name="Liu Y."/>
            <person name="Joly V."/>
            <person name="Sabar M."/>
            <person name="Matton D.P."/>
        </authorList>
    </citation>
    <scope>NUCLEOTIDE SEQUENCE</scope>
</reference>